<evidence type="ECO:0000313" key="3">
    <source>
        <dbReference type="Proteomes" id="UP000640489"/>
    </source>
</evidence>
<evidence type="ECO:0000259" key="1">
    <source>
        <dbReference type="PROSITE" id="PS50995"/>
    </source>
</evidence>
<keyword evidence="2" id="KW-0238">DNA-binding</keyword>
<name>A0A930VCD3_9ACTN</name>
<dbReference type="GO" id="GO:0003700">
    <property type="term" value="F:DNA-binding transcription factor activity"/>
    <property type="evidence" value="ECO:0007669"/>
    <property type="project" value="InterPro"/>
</dbReference>
<sequence length="192" mass="19944">MTDDPDGTVQGPRDAAANALGALALVVSDEMTRAVVAAADQASTTDAAALVSLAQFLDGATLDRVHRVLGVTPSGAVRLVDRLERNGLVRRDAGPDGRSRAVRLTDEGRGRARDAQAARAAYLSSLTAALSAEEVDVLRGLIGTVMTGVVAHKDGGAWTCRLCDLTACRRPQGECPALNAARQTYGVAEHAE</sequence>
<dbReference type="InterPro" id="IPR039422">
    <property type="entry name" value="MarR/SlyA-like"/>
</dbReference>
<dbReference type="PANTHER" id="PTHR33164">
    <property type="entry name" value="TRANSCRIPTIONAL REGULATOR, MARR FAMILY"/>
    <property type="match status" value="1"/>
</dbReference>
<dbReference type="Pfam" id="PF12802">
    <property type="entry name" value="MarR_2"/>
    <property type="match status" value="1"/>
</dbReference>
<dbReference type="RefSeq" id="WP_194705381.1">
    <property type="nucleotide sequence ID" value="NZ_JADKPN010000001.1"/>
</dbReference>
<evidence type="ECO:0000313" key="2">
    <source>
        <dbReference type="EMBL" id="MBF4762245.1"/>
    </source>
</evidence>
<dbReference type="GO" id="GO:0006950">
    <property type="term" value="P:response to stress"/>
    <property type="evidence" value="ECO:0007669"/>
    <property type="project" value="TreeGrafter"/>
</dbReference>
<comment type="caution">
    <text evidence="2">The sequence shown here is derived from an EMBL/GenBank/DDBJ whole genome shotgun (WGS) entry which is preliminary data.</text>
</comment>
<dbReference type="SMART" id="SM00347">
    <property type="entry name" value="HTH_MARR"/>
    <property type="match status" value="1"/>
</dbReference>
<feature type="domain" description="HTH marR-type" evidence="1">
    <location>
        <begin position="13"/>
        <end position="147"/>
    </location>
</feature>
<dbReference type="Gene3D" id="1.10.10.10">
    <property type="entry name" value="Winged helix-like DNA-binding domain superfamily/Winged helix DNA-binding domain"/>
    <property type="match status" value="1"/>
</dbReference>
<reference evidence="2" key="1">
    <citation type="submission" date="2020-11" db="EMBL/GenBank/DDBJ databases">
        <title>Nocardioides sp. nov., isolated from Soil of Cynanchum wilfordii Hemsley rhizosphere.</title>
        <authorList>
            <person name="Lee J.-S."/>
            <person name="Suh M.K."/>
            <person name="Kim J.-S."/>
        </authorList>
    </citation>
    <scope>NUCLEOTIDE SEQUENCE</scope>
    <source>
        <strain evidence="2">KCTC 19275</strain>
    </source>
</reference>
<keyword evidence="3" id="KW-1185">Reference proteome</keyword>
<gene>
    <name evidence="2" type="ORF">ISU07_03830</name>
</gene>
<dbReference type="InterPro" id="IPR036390">
    <property type="entry name" value="WH_DNA-bd_sf"/>
</dbReference>
<dbReference type="AlphaFoldDB" id="A0A930VCD3"/>
<dbReference type="GO" id="GO:0003677">
    <property type="term" value="F:DNA binding"/>
    <property type="evidence" value="ECO:0007669"/>
    <property type="project" value="UniProtKB-KW"/>
</dbReference>
<dbReference type="SUPFAM" id="SSF46785">
    <property type="entry name" value="Winged helix' DNA-binding domain"/>
    <property type="match status" value="1"/>
</dbReference>
<dbReference type="PROSITE" id="PS50995">
    <property type="entry name" value="HTH_MARR_2"/>
    <property type="match status" value="1"/>
</dbReference>
<dbReference type="EMBL" id="JADKPN010000001">
    <property type="protein sequence ID" value="MBF4762245.1"/>
    <property type="molecule type" value="Genomic_DNA"/>
</dbReference>
<organism evidence="2 3">
    <name type="scientific">Nocardioides islandensis</name>
    <dbReference type="NCBI Taxonomy" id="433663"/>
    <lineage>
        <taxon>Bacteria</taxon>
        <taxon>Bacillati</taxon>
        <taxon>Actinomycetota</taxon>
        <taxon>Actinomycetes</taxon>
        <taxon>Propionibacteriales</taxon>
        <taxon>Nocardioidaceae</taxon>
        <taxon>Nocardioides</taxon>
    </lineage>
</organism>
<protein>
    <submittedName>
        <fullName evidence="2">Winged helix DNA-binding protein</fullName>
    </submittedName>
</protein>
<dbReference type="PANTHER" id="PTHR33164:SF57">
    <property type="entry name" value="MARR-FAMILY TRANSCRIPTIONAL REGULATOR"/>
    <property type="match status" value="1"/>
</dbReference>
<proteinExistence type="predicted"/>
<accession>A0A930VCD3</accession>
<dbReference type="Proteomes" id="UP000640489">
    <property type="component" value="Unassembled WGS sequence"/>
</dbReference>
<dbReference type="PRINTS" id="PR00598">
    <property type="entry name" value="HTHMARR"/>
</dbReference>
<dbReference type="InterPro" id="IPR000835">
    <property type="entry name" value="HTH_MarR-typ"/>
</dbReference>
<dbReference type="InterPro" id="IPR036388">
    <property type="entry name" value="WH-like_DNA-bd_sf"/>
</dbReference>